<dbReference type="RefSeq" id="WP_301756725.1">
    <property type="nucleotide sequence ID" value="NZ_JAUJSQ010000011.1"/>
</dbReference>
<dbReference type="InterPro" id="IPR005467">
    <property type="entry name" value="His_kinase_dom"/>
</dbReference>
<dbReference type="SUPFAM" id="SSF52172">
    <property type="entry name" value="CheY-like"/>
    <property type="match status" value="1"/>
</dbReference>
<evidence type="ECO:0000256" key="2">
    <source>
        <dbReference type="ARBA" id="ARBA00012438"/>
    </source>
</evidence>
<dbReference type="InterPro" id="IPR036641">
    <property type="entry name" value="HPT_dom_sf"/>
</dbReference>
<dbReference type="PRINTS" id="PR00344">
    <property type="entry name" value="BCTRLSENSOR"/>
</dbReference>
<name>A0ABT8PHT3_9BURK</name>
<dbReference type="InterPro" id="IPR003594">
    <property type="entry name" value="HATPase_dom"/>
</dbReference>
<proteinExistence type="predicted"/>
<evidence type="ECO:0000313" key="11">
    <source>
        <dbReference type="Proteomes" id="UP001171606"/>
    </source>
</evidence>
<evidence type="ECO:0000259" key="7">
    <source>
        <dbReference type="PROSITE" id="PS50109"/>
    </source>
</evidence>
<dbReference type="CDD" id="cd00082">
    <property type="entry name" value="HisKA"/>
    <property type="match status" value="1"/>
</dbReference>
<evidence type="ECO:0000256" key="4">
    <source>
        <dbReference type="ARBA" id="ARBA00023012"/>
    </source>
</evidence>
<dbReference type="SUPFAM" id="SSF55874">
    <property type="entry name" value="ATPase domain of HSP90 chaperone/DNA topoisomerase II/histidine kinase"/>
    <property type="match status" value="1"/>
</dbReference>
<dbReference type="Pfam" id="PF01627">
    <property type="entry name" value="Hpt"/>
    <property type="match status" value="1"/>
</dbReference>
<dbReference type="EC" id="2.7.13.3" evidence="2"/>
<protein>
    <recommendedName>
        <fullName evidence="2">histidine kinase</fullName>
        <ecNumber evidence="2">2.7.13.3</ecNumber>
    </recommendedName>
</protein>
<evidence type="ECO:0000256" key="1">
    <source>
        <dbReference type="ARBA" id="ARBA00000085"/>
    </source>
</evidence>
<dbReference type="CDD" id="cd17546">
    <property type="entry name" value="REC_hyHK_CKI1_RcsC-like"/>
    <property type="match status" value="1"/>
</dbReference>
<dbReference type="SMART" id="SM00448">
    <property type="entry name" value="REC"/>
    <property type="match status" value="1"/>
</dbReference>
<dbReference type="GO" id="GO:0005524">
    <property type="term" value="F:ATP binding"/>
    <property type="evidence" value="ECO:0007669"/>
    <property type="project" value="UniProtKB-KW"/>
</dbReference>
<feature type="domain" description="Histidine kinase" evidence="7">
    <location>
        <begin position="519"/>
        <end position="734"/>
    </location>
</feature>
<feature type="modified residue" description="Phosphohistidine" evidence="5">
    <location>
        <position position="930"/>
    </location>
</feature>
<evidence type="ECO:0000256" key="5">
    <source>
        <dbReference type="PROSITE-ProRule" id="PRU00110"/>
    </source>
</evidence>
<evidence type="ECO:0000256" key="6">
    <source>
        <dbReference type="PROSITE-ProRule" id="PRU00169"/>
    </source>
</evidence>
<dbReference type="SMART" id="SM00387">
    <property type="entry name" value="HATPase_c"/>
    <property type="match status" value="1"/>
</dbReference>
<keyword evidence="11" id="KW-1185">Reference proteome</keyword>
<evidence type="ECO:0000313" key="10">
    <source>
        <dbReference type="EMBL" id="MDN7934628.1"/>
    </source>
</evidence>
<keyword evidence="10" id="KW-0547">Nucleotide-binding</keyword>
<sequence length="989" mass="107008">MRRQFDPHWMRAYQRRLLCGGGAVLGIFMLACAVAVARSEFGDYQAALRARFLTVKSQLLVRMSENSALLKQQVATVQGGWNERARPTPQIERAFAEQRGLLMHDASELNRAYALKAIVDPAHHASDYGPLLALSERVFESSRWMMRTQPLTNAVYMIGADGRFVTLSLYVTSRSALPPAQVAQLPLQLPQAWPDVAAMVRAAAAYPARVPDGVLWMPPRAGVITGEQRLRIASWAFDGRGRPIVLIVQTLPPERLMNELGDDSHGGAFAIVDRAGNIMLSAAGHADVTRLAQAPSGDYVKDIEHLFRDGRFVIRDAIPGTHWALVYVYSIQTILRGIEARLFKIAGVALLGLALLWCGIVLVNRRILAPAYRSAARLKESEQLNRTLIRAAPIGLALLSEGDGAVLLSNQAMARYETGVAGEPLSLRIWRTFMQSHDAQSSARRRAIAGYEVTLTDVTGGADETHLLVNVARVRYRGANVLLATVNDITARKLAEQSLVEAQQAADQANRAKSVFLATMSHEIRTPLNAVIGNLELMKRGPLADTQRRRLQIVDSSSSALLHILNDVLDLSKVEAGQLRIDAVPFDCATLLGEVAESFRPLATARGLRLGCDIAPDMERYRTGDPIRIRQVVANLIGNAIKFTEMGSVTLCAGGRDVVEIRVIDTGIGIPLSAQSAIFELYQQADDSIRRQYGGTGIGLALCRRLVAAMGGEIAVRSTPGEGSEFCVRIPLPMTDDVAACDLHGDADHDPLDPAPLTGDGDAPLRVLAVEDHSASQLLLADQLRELGTDATIVESGGQALASLAGGRFDVVLTDLGLPDTDGWRLAAAIRERDAQLPIIAMTAHAGPGDEKRCLDVGIRALLLKPVLMRALARALRVQVRGRSESAAGDRFTMPKTVVAAMRRVTLASLESIDRALAGRDTETVARELHALSGGFLAVGHGVLAELSNGLQQVVRDEGLDVFAELWPALHVEFTDTLDALRADDVPAP</sequence>
<evidence type="ECO:0000259" key="9">
    <source>
        <dbReference type="PROSITE" id="PS50894"/>
    </source>
</evidence>
<feature type="modified residue" description="4-aspartylphosphate" evidence="6">
    <location>
        <position position="815"/>
    </location>
</feature>
<dbReference type="SUPFAM" id="SSF47226">
    <property type="entry name" value="Histidine-containing phosphotransfer domain, HPT domain"/>
    <property type="match status" value="1"/>
</dbReference>
<dbReference type="Pfam" id="PF00512">
    <property type="entry name" value="HisKA"/>
    <property type="match status" value="1"/>
</dbReference>
<dbReference type="InterPro" id="IPR011006">
    <property type="entry name" value="CheY-like_superfamily"/>
</dbReference>
<gene>
    <name evidence="10" type="ORF">QZM52_25400</name>
</gene>
<comment type="caution">
    <text evidence="10">The sequence shown here is derived from an EMBL/GenBank/DDBJ whole genome shotgun (WGS) entry which is preliminary data.</text>
</comment>
<accession>A0ABT8PHT3</accession>
<keyword evidence="3 6" id="KW-0597">Phosphoprotein</keyword>
<dbReference type="Pfam" id="PF00072">
    <property type="entry name" value="Response_reg"/>
    <property type="match status" value="1"/>
</dbReference>
<dbReference type="SUPFAM" id="SSF55785">
    <property type="entry name" value="PYP-like sensor domain (PAS domain)"/>
    <property type="match status" value="1"/>
</dbReference>
<dbReference type="PROSITE" id="PS50109">
    <property type="entry name" value="HIS_KIN"/>
    <property type="match status" value="1"/>
</dbReference>
<dbReference type="InterPro" id="IPR035965">
    <property type="entry name" value="PAS-like_dom_sf"/>
</dbReference>
<dbReference type="Gene3D" id="1.20.120.160">
    <property type="entry name" value="HPT domain"/>
    <property type="match status" value="1"/>
</dbReference>
<keyword evidence="4" id="KW-0902">Two-component regulatory system</keyword>
<dbReference type="Pfam" id="PF02518">
    <property type="entry name" value="HATPase_c"/>
    <property type="match status" value="1"/>
</dbReference>
<keyword evidence="10" id="KW-0067">ATP-binding</keyword>
<dbReference type="InterPro" id="IPR036890">
    <property type="entry name" value="HATPase_C_sf"/>
</dbReference>
<organism evidence="10 11">
    <name type="scientific">Burkholderia metallica</name>
    <dbReference type="NCBI Taxonomy" id="488729"/>
    <lineage>
        <taxon>Bacteria</taxon>
        <taxon>Pseudomonadati</taxon>
        <taxon>Pseudomonadota</taxon>
        <taxon>Betaproteobacteria</taxon>
        <taxon>Burkholderiales</taxon>
        <taxon>Burkholderiaceae</taxon>
        <taxon>Burkholderia</taxon>
        <taxon>Burkholderia cepacia complex</taxon>
    </lineage>
</organism>
<dbReference type="Gene3D" id="3.30.565.10">
    <property type="entry name" value="Histidine kinase-like ATPase, C-terminal domain"/>
    <property type="match status" value="1"/>
</dbReference>
<dbReference type="PROSITE" id="PS50894">
    <property type="entry name" value="HPT"/>
    <property type="match status" value="1"/>
</dbReference>
<dbReference type="Gene3D" id="3.30.450.20">
    <property type="entry name" value="PAS domain"/>
    <property type="match status" value="1"/>
</dbReference>
<dbReference type="PANTHER" id="PTHR45339">
    <property type="entry name" value="HYBRID SIGNAL TRANSDUCTION HISTIDINE KINASE J"/>
    <property type="match status" value="1"/>
</dbReference>
<dbReference type="Proteomes" id="UP001171606">
    <property type="component" value="Unassembled WGS sequence"/>
</dbReference>
<dbReference type="InterPro" id="IPR008207">
    <property type="entry name" value="Sig_transdc_His_kin_Hpt_dom"/>
</dbReference>
<feature type="domain" description="HPt" evidence="9">
    <location>
        <begin position="891"/>
        <end position="984"/>
    </location>
</feature>
<dbReference type="PROSITE" id="PS51257">
    <property type="entry name" value="PROKAR_LIPOPROTEIN"/>
    <property type="match status" value="1"/>
</dbReference>
<dbReference type="PROSITE" id="PS50110">
    <property type="entry name" value="RESPONSE_REGULATORY"/>
    <property type="match status" value="1"/>
</dbReference>
<dbReference type="SUPFAM" id="SSF47384">
    <property type="entry name" value="Homodimeric domain of signal transducing histidine kinase"/>
    <property type="match status" value="1"/>
</dbReference>
<dbReference type="Gene3D" id="3.40.50.2300">
    <property type="match status" value="1"/>
</dbReference>
<reference evidence="10" key="1">
    <citation type="submission" date="2023-07" db="EMBL/GenBank/DDBJ databases">
        <title>A collection of bacterial strains from the Burkholderia cepacia Research Laboratory and Repository.</title>
        <authorList>
            <person name="Lipuma J."/>
            <person name="Spilker T."/>
            <person name="Caverly L."/>
        </authorList>
    </citation>
    <scope>NUCLEOTIDE SEQUENCE</scope>
    <source>
        <strain evidence="10">AU42020</strain>
    </source>
</reference>
<comment type="catalytic activity">
    <reaction evidence="1">
        <text>ATP + protein L-histidine = ADP + protein N-phospho-L-histidine.</text>
        <dbReference type="EC" id="2.7.13.3"/>
    </reaction>
</comment>
<dbReference type="PANTHER" id="PTHR45339:SF3">
    <property type="entry name" value="HISTIDINE KINASE"/>
    <property type="match status" value="1"/>
</dbReference>
<evidence type="ECO:0000256" key="3">
    <source>
        <dbReference type="ARBA" id="ARBA00022553"/>
    </source>
</evidence>
<dbReference type="Gene3D" id="1.10.287.130">
    <property type="match status" value="1"/>
</dbReference>
<evidence type="ECO:0000259" key="8">
    <source>
        <dbReference type="PROSITE" id="PS50110"/>
    </source>
</evidence>
<dbReference type="InterPro" id="IPR001789">
    <property type="entry name" value="Sig_transdc_resp-reg_receiver"/>
</dbReference>
<dbReference type="SMART" id="SM00388">
    <property type="entry name" value="HisKA"/>
    <property type="match status" value="1"/>
</dbReference>
<dbReference type="EMBL" id="JAUJSQ010000011">
    <property type="protein sequence ID" value="MDN7934628.1"/>
    <property type="molecule type" value="Genomic_DNA"/>
</dbReference>
<dbReference type="InterPro" id="IPR004358">
    <property type="entry name" value="Sig_transdc_His_kin-like_C"/>
</dbReference>
<feature type="domain" description="Response regulatory" evidence="8">
    <location>
        <begin position="766"/>
        <end position="880"/>
    </location>
</feature>
<dbReference type="CDD" id="cd16922">
    <property type="entry name" value="HATPase_EvgS-ArcB-TorS-like"/>
    <property type="match status" value="1"/>
</dbReference>
<dbReference type="InterPro" id="IPR003661">
    <property type="entry name" value="HisK_dim/P_dom"/>
</dbReference>
<dbReference type="InterPro" id="IPR036097">
    <property type="entry name" value="HisK_dim/P_sf"/>
</dbReference>